<evidence type="ECO:0000313" key="2">
    <source>
        <dbReference type="Proteomes" id="UP000539313"/>
    </source>
</evidence>
<sequence length="133" mass="14604">MTATETEVVPQARRTCPGYGGNAGRCGTPLDPALPEGELCDGCDGHRRYDLNLAAEHKRLDEDLQQALQLVARIQGSLERLAGDELDDLELSGTNAADMQEDLTEVARRLRNVDRAHRLHTQVCQPADKDGQQ</sequence>
<accession>A0A7W3R9Y9</accession>
<gene>
    <name evidence="1" type="ORF">HNR21_004745</name>
</gene>
<dbReference type="EMBL" id="JACJII010000001">
    <property type="protein sequence ID" value="MBA9005863.1"/>
    <property type="molecule type" value="Genomic_DNA"/>
</dbReference>
<evidence type="ECO:0000313" key="1">
    <source>
        <dbReference type="EMBL" id="MBA9005863.1"/>
    </source>
</evidence>
<dbReference type="Proteomes" id="UP000539313">
    <property type="component" value="Unassembled WGS sequence"/>
</dbReference>
<dbReference type="RefSeq" id="WP_182706921.1">
    <property type="nucleotide sequence ID" value="NZ_JACJII010000001.1"/>
</dbReference>
<dbReference type="AlphaFoldDB" id="A0A7W3R9Y9"/>
<comment type="caution">
    <text evidence="1">The sequence shown here is derived from an EMBL/GenBank/DDBJ whole genome shotgun (WGS) entry which is preliminary data.</text>
</comment>
<name>A0A7W3R9Y9_9ACTN</name>
<protein>
    <submittedName>
        <fullName evidence="1">Uncharacterized protein</fullName>
    </submittedName>
</protein>
<proteinExistence type="predicted"/>
<organism evidence="1 2">
    <name type="scientific">Thermomonospora cellulosilytica</name>
    <dbReference type="NCBI Taxonomy" id="1411118"/>
    <lineage>
        <taxon>Bacteria</taxon>
        <taxon>Bacillati</taxon>
        <taxon>Actinomycetota</taxon>
        <taxon>Actinomycetes</taxon>
        <taxon>Streptosporangiales</taxon>
        <taxon>Thermomonosporaceae</taxon>
        <taxon>Thermomonospora</taxon>
    </lineage>
</organism>
<keyword evidence="2" id="KW-1185">Reference proteome</keyword>
<reference evidence="1 2" key="1">
    <citation type="submission" date="2020-08" db="EMBL/GenBank/DDBJ databases">
        <title>Sequencing the genomes of 1000 actinobacteria strains.</title>
        <authorList>
            <person name="Klenk H.-P."/>
        </authorList>
    </citation>
    <scope>NUCLEOTIDE SEQUENCE [LARGE SCALE GENOMIC DNA]</scope>
    <source>
        <strain evidence="1 2">DSM 45823</strain>
    </source>
</reference>